<dbReference type="Pfam" id="PF03852">
    <property type="entry name" value="Vsr"/>
    <property type="match status" value="1"/>
</dbReference>
<dbReference type="EMBL" id="CP015402">
    <property type="protein sequence ID" value="ANU63221.1"/>
    <property type="molecule type" value="Genomic_DNA"/>
</dbReference>
<comment type="function">
    <text evidence="6">May nick specific sequences that contain T:G mispairs resulting from m5C-deamination.</text>
</comment>
<accession>A0A1Z2XJU4</accession>
<comment type="similarity">
    <text evidence="6">Belongs to the vsr family.</text>
</comment>
<feature type="region of interest" description="Disordered" evidence="7">
    <location>
        <begin position="143"/>
        <end position="169"/>
    </location>
</feature>
<dbReference type="Proteomes" id="UP000186351">
    <property type="component" value="Chromosome"/>
</dbReference>
<evidence type="ECO:0000256" key="5">
    <source>
        <dbReference type="ARBA" id="ARBA00023204"/>
    </source>
</evidence>
<dbReference type="KEGG" id="pary:A4V02_05450"/>
<dbReference type="InterPro" id="IPR011335">
    <property type="entry name" value="Restrct_endonuc-II-like"/>
</dbReference>
<keyword evidence="9" id="KW-1185">Reference proteome</keyword>
<evidence type="ECO:0000256" key="2">
    <source>
        <dbReference type="ARBA" id="ARBA00022759"/>
    </source>
</evidence>
<dbReference type="SUPFAM" id="SSF52980">
    <property type="entry name" value="Restriction endonuclease-like"/>
    <property type="match status" value="1"/>
</dbReference>
<keyword evidence="2 6" id="KW-0255">Endonuclease</keyword>
<keyword evidence="5 6" id="KW-0234">DNA repair</keyword>
<sequence>MADVMTPEQRSRCMAAIKGKNTKPEMIVRKYLFSRGLRYRVNNRKLPGSPDIVLKKYKTVVFIDGCFWHGHEGCKYYQLPKTNVDFWRHKIAMNIARDYANSVDLRLAGWKVIRVWECDIKTKAKREETLERLYHAIVRTERKPSAYESTPSSASIAAEPSTPYSDKKI</sequence>
<protein>
    <recommendedName>
        <fullName evidence="6">Very short patch repair endonuclease</fullName>
        <ecNumber evidence="6">3.1.-.-</ecNumber>
    </recommendedName>
</protein>
<keyword evidence="3 6" id="KW-0227">DNA damage</keyword>
<dbReference type="REBASE" id="205226">
    <property type="entry name" value="V.MinYL27ORF12310P"/>
</dbReference>
<keyword evidence="4 6" id="KW-0378">Hydrolase</keyword>
<dbReference type="GeneID" id="65536294"/>
<evidence type="ECO:0000256" key="1">
    <source>
        <dbReference type="ARBA" id="ARBA00022722"/>
    </source>
</evidence>
<organism evidence="8 9">
    <name type="scientific">Muribaculum intestinale</name>
    <dbReference type="NCBI Taxonomy" id="1796646"/>
    <lineage>
        <taxon>Bacteria</taxon>
        <taxon>Pseudomonadati</taxon>
        <taxon>Bacteroidota</taxon>
        <taxon>Bacteroidia</taxon>
        <taxon>Bacteroidales</taxon>
        <taxon>Muribaculaceae</taxon>
        <taxon>Muribaculum</taxon>
    </lineage>
</organism>
<dbReference type="REBASE" id="153315">
    <property type="entry name" value="V.Psp27ORF5455P"/>
</dbReference>
<dbReference type="GO" id="GO:0006298">
    <property type="term" value="P:mismatch repair"/>
    <property type="evidence" value="ECO:0007669"/>
    <property type="project" value="UniProtKB-UniRule"/>
</dbReference>
<evidence type="ECO:0000256" key="3">
    <source>
        <dbReference type="ARBA" id="ARBA00022763"/>
    </source>
</evidence>
<dbReference type="NCBIfam" id="TIGR00632">
    <property type="entry name" value="vsr"/>
    <property type="match status" value="1"/>
</dbReference>
<evidence type="ECO:0000256" key="7">
    <source>
        <dbReference type="SAM" id="MobiDB-lite"/>
    </source>
</evidence>
<dbReference type="InterPro" id="IPR004603">
    <property type="entry name" value="DNA_mismatch_endonuc_vsr"/>
</dbReference>
<name>A0A1B1S8U3_9BACT</name>
<dbReference type="RefSeq" id="WP_068960575.1">
    <property type="nucleotide sequence ID" value="NZ_CANBFH010000026.1"/>
</dbReference>
<evidence type="ECO:0000256" key="4">
    <source>
        <dbReference type="ARBA" id="ARBA00022801"/>
    </source>
</evidence>
<keyword evidence="1 6" id="KW-0540">Nuclease</keyword>
<dbReference type="PIRSF" id="PIRSF018267">
    <property type="entry name" value="VSR_endonuc"/>
    <property type="match status" value="1"/>
</dbReference>
<dbReference type="GO" id="GO:0004519">
    <property type="term" value="F:endonuclease activity"/>
    <property type="evidence" value="ECO:0007669"/>
    <property type="project" value="UniProtKB-KW"/>
</dbReference>
<accession>A0A1B1S8U3</accession>
<dbReference type="STRING" id="1796646.A4V02_05450"/>
<dbReference type="GO" id="GO:0016787">
    <property type="term" value="F:hydrolase activity"/>
    <property type="evidence" value="ECO:0007669"/>
    <property type="project" value="UniProtKB-KW"/>
</dbReference>
<evidence type="ECO:0000256" key="6">
    <source>
        <dbReference type="PIRNR" id="PIRNR018267"/>
    </source>
</evidence>
<dbReference type="OrthoDB" id="9801520at2"/>
<dbReference type="Gene3D" id="3.40.960.10">
    <property type="entry name" value="VSR Endonuclease"/>
    <property type="match status" value="1"/>
</dbReference>
<evidence type="ECO:0000313" key="9">
    <source>
        <dbReference type="Proteomes" id="UP000186351"/>
    </source>
</evidence>
<evidence type="ECO:0000313" key="8">
    <source>
        <dbReference type="EMBL" id="ANU63221.1"/>
    </source>
</evidence>
<gene>
    <name evidence="8" type="ORF">A4V02_05450</name>
</gene>
<proteinExistence type="inferred from homology"/>
<dbReference type="EC" id="3.1.-.-" evidence="6"/>
<dbReference type="CDD" id="cd00221">
    <property type="entry name" value="Vsr"/>
    <property type="match status" value="1"/>
</dbReference>
<dbReference type="AlphaFoldDB" id="A0A1B1S8U3"/>
<reference evidence="9" key="1">
    <citation type="submission" date="2016-04" db="EMBL/GenBank/DDBJ databases">
        <title>Complete Genome Sequences of Twelve Strains of a Stable Defined Moderately Diverse Mouse Microbiota 2 (sDMDMm2).</title>
        <authorList>
            <person name="Uchimura Y."/>
            <person name="Wyss M."/>
            <person name="Brugiroux S."/>
            <person name="Limenitakis J.P."/>
            <person name="Stecher B."/>
            <person name="McCoy K.D."/>
            <person name="Macpherson A.J."/>
        </authorList>
    </citation>
    <scope>NUCLEOTIDE SEQUENCE [LARGE SCALE GENOMIC DNA]</scope>
    <source>
        <strain evidence="9">YL27</strain>
    </source>
</reference>